<comment type="caution">
    <text evidence="2">The sequence shown here is derived from an EMBL/GenBank/DDBJ whole genome shotgun (WGS) entry which is preliminary data.</text>
</comment>
<organism evidence="2 3">
    <name type="scientific">Thermithiobacillus plumbiphilus</name>
    <dbReference type="NCBI Taxonomy" id="1729899"/>
    <lineage>
        <taxon>Bacteria</taxon>
        <taxon>Pseudomonadati</taxon>
        <taxon>Pseudomonadota</taxon>
        <taxon>Acidithiobacillia</taxon>
        <taxon>Acidithiobacillales</taxon>
        <taxon>Thermithiobacillaceae</taxon>
        <taxon>Thermithiobacillus</taxon>
    </lineage>
</organism>
<dbReference type="RefSeq" id="WP_341371774.1">
    <property type="nucleotide sequence ID" value="NZ_JBBPCO010000015.1"/>
</dbReference>
<protein>
    <recommendedName>
        <fullName evidence="4">Lipoprotein</fullName>
    </recommendedName>
</protein>
<keyword evidence="1" id="KW-0732">Signal</keyword>
<dbReference type="EMBL" id="JBBPCO010000015">
    <property type="protein sequence ID" value="MEK8090718.1"/>
    <property type="molecule type" value="Genomic_DNA"/>
</dbReference>
<feature type="signal peptide" evidence="1">
    <location>
        <begin position="1"/>
        <end position="23"/>
    </location>
</feature>
<evidence type="ECO:0000256" key="1">
    <source>
        <dbReference type="SAM" id="SignalP"/>
    </source>
</evidence>
<name>A0ABU9DE35_9PROT</name>
<evidence type="ECO:0008006" key="4">
    <source>
        <dbReference type="Google" id="ProtNLM"/>
    </source>
</evidence>
<evidence type="ECO:0000313" key="3">
    <source>
        <dbReference type="Proteomes" id="UP001446205"/>
    </source>
</evidence>
<accession>A0ABU9DE35</accession>
<proteinExistence type="predicted"/>
<reference evidence="2 3" key="1">
    <citation type="submission" date="2024-04" db="EMBL/GenBank/DDBJ databases">
        <authorList>
            <person name="Abashina T."/>
            <person name="Shaikin A."/>
        </authorList>
    </citation>
    <scope>NUCLEOTIDE SEQUENCE [LARGE SCALE GENOMIC DNA]</scope>
    <source>
        <strain evidence="2 3">AAFK</strain>
    </source>
</reference>
<dbReference type="Proteomes" id="UP001446205">
    <property type="component" value="Unassembled WGS sequence"/>
</dbReference>
<keyword evidence="3" id="KW-1185">Reference proteome</keyword>
<gene>
    <name evidence="2" type="ORF">WOB96_13250</name>
</gene>
<feature type="chain" id="PRO_5047103305" description="Lipoprotein" evidence="1">
    <location>
        <begin position="24"/>
        <end position="122"/>
    </location>
</feature>
<sequence length="122" mass="14366">MRKLLLIPAFAALTLGSAIPAFAGHDDFRHQPRHTSLEHRFHEGIERGQISHQERRHIGGEMARLHAAERHFGRDGHIDGRERHILNARHEQVSRNIARARHDQDRRWEDRPYQAYNGGWHR</sequence>
<evidence type="ECO:0000313" key="2">
    <source>
        <dbReference type="EMBL" id="MEK8090718.1"/>
    </source>
</evidence>